<dbReference type="EMBL" id="MU267657">
    <property type="protein sequence ID" value="KAH7912183.1"/>
    <property type="molecule type" value="Genomic_DNA"/>
</dbReference>
<gene>
    <name evidence="1" type="ORF">BJ138DRAFT_1148946</name>
</gene>
<reference evidence="1" key="1">
    <citation type="journal article" date="2021" name="New Phytol.">
        <title>Evolutionary innovations through gain and loss of genes in the ectomycorrhizal Boletales.</title>
        <authorList>
            <person name="Wu G."/>
            <person name="Miyauchi S."/>
            <person name="Morin E."/>
            <person name="Kuo A."/>
            <person name="Drula E."/>
            <person name="Varga T."/>
            <person name="Kohler A."/>
            <person name="Feng B."/>
            <person name="Cao Y."/>
            <person name="Lipzen A."/>
            <person name="Daum C."/>
            <person name="Hundley H."/>
            <person name="Pangilinan J."/>
            <person name="Johnson J."/>
            <person name="Barry K."/>
            <person name="LaButti K."/>
            <person name="Ng V."/>
            <person name="Ahrendt S."/>
            <person name="Min B."/>
            <person name="Choi I.G."/>
            <person name="Park H."/>
            <person name="Plett J.M."/>
            <person name="Magnuson J."/>
            <person name="Spatafora J.W."/>
            <person name="Nagy L.G."/>
            <person name="Henrissat B."/>
            <person name="Grigoriev I.V."/>
            <person name="Yang Z.L."/>
            <person name="Xu J."/>
            <person name="Martin F.M."/>
        </authorList>
    </citation>
    <scope>NUCLEOTIDE SEQUENCE</scope>
    <source>
        <strain evidence="1">ATCC 28755</strain>
    </source>
</reference>
<evidence type="ECO:0000313" key="1">
    <source>
        <dbReference type="EMBL" id="KAH7912183.1"/>
    </source>
</evidence>
<proteinExistence type="predicted"/>
<dbReference type="Proteomes" id="UP000790377">
    <property type="component" value="Unassembled WGS sequence"/>
</dbReference>
<evidence type="ECO:0000313" key="2">
    <source>
        <dbReference type="Proteomes" id="UP000790377"/>
    </source>
</evidence>
<comment type="caution">
    <text evidence="1">The sequence shown here is derived from an EMBL/GenBank/DDBJ whole genome shotgun (WGS) entry which is preliminary data.</text>
</comment>
<sequence length="79" mass="9232">MYFLFGLFSFAAYLFYEEGACEHSGGFAEMERRLYLEPNRRCQLVFDCFSSIIPNATATAAHCRFFLTWNSKIQLYFGD</sequence>
<keyword evidence="2" id="KW-1185">Reference proteome</keyword>
<accession>A0ACB8AGT4</accession>
<protein>
    <submittedName>
        <fullName evidence="1">Uncharacterized protein</fullName>
    </submittedName>
</protein>
<organism evidence="1 2">
    <name type="scientific">Hygrophoropsis aurantiaca</name>
    <dbReference type="NCBI Taxonomy" id="72124"/>
    <lineage>
        <taxon>Eukaryota</taxon>
        <taxon>Fungi</taxon>
        <taxon>Dikarya</taxon>
        <taxon>Basidiomycota</taxon>
        <taxon>Agaricomycotina</taxon>
        <taxon>Agaricomycetes</taxon>
        <taxon>Agaricomycetidae</taxon>
        <taxon>Boletales</taxon>
        <taxon>Coniophorineae</taxon>
        <taxon>Hygrophoropsidaceae</taxon>
        <taxon>Hygrophoropsis</taxon>
    </lineage>
</organism>
<name>A0ACB8AGT4_9AGAM</name>